<feature type="transmembrane region" description="Helical" evidence="1">
    <location>
        <begin position="6"/>
        <end position="26"/>
    </location>
</feature>
<sequence length="137" mass="14366">MYDAELMAVATGAAGTLVAAITTSGVDKMRLKVAHFFRRGTPEQQRAAAQAVDDIAATLTSPSAEARELAANIWTRLIVQYLAEHCDAISEVGELAVPTPPASRVWNQHNTGTGTFIGGDVHGGLTFNYGGVPDGGR</sequence>
<keyword evidence="1" id="KW-0812">Transmembrane</keyword>
<reference evidence="2 3" key="1">
    <citation type="submission" date="2019-04" db="EMBL/GenBank/DDBJ databases">
        <title>Streptomyces sp. nov. Bv016 isolated from bark of Buahinia variegata.</title>
        <authorList>
            <person name="Kanchanasin P."/>
            <person name="Tanasupawat S."/>
            <person name="Yuki M."/>
            <person name="Kudo T."/>
        </authorList>
    </citation>
    <scope>NUCLEOTIDE SEQUENCE [LARGE SCALE GENOMIC DNA]</scope>
    <source>
        <strain evidence="2 3">Bv016</strain>
    </source>
</reference>
<dbReference type="RefSeq" id="WP_135787104.1">
    <property type="nucleotide sequence ID" value="NZ_SRRT01000006.1"/>
</dbReference>
<name>A0A4Z1CZ66_9ACTN</name>
<evidence type="ECO:0000313" key="3">
    <source>
        <dbReference type="Proteomes" id="UP000298159"/>
    </source>
</evidence>
<evidence type="ECO:0000313" key="2">
    <source>
        <dbReference type="EMBL" id="TGN74509.1"/>
    </source>
</evidence>
<evidence type="ECO:0000256" key="1">
    <source>
        <dbReference type="SAM" id="Phobius"/>
    </source>
</evidence>
<accession>A0A4Z1CZ66</accession>
<gene>
    <name evidence="2" type="ORF">E5083_20050</name>
</gene>
<protein>
    <submittedName>
        <fullName evidence="2">Uncharacterized protein</fullName>
    </submittedName>
</protein>
<dbReference type="EMBL" id="SRRT01000006">
    <property type="protein sequence ID" value="TGN74509.1"/>
    <property type="molecule type" value="Genomic_DNA"/>
</dbReference>
<dbReference type="AlphaFoldDB" id="A0A4Z1CZ66"/>
<keyword evidence="1" id="KW-0472">Membrane</keyword>
<dbReference type="Proteomes" id="UP000298159">
    <property type="component" value="Unassembled WGS sequence"/>
</dbReference>
<organism evidence="2 3">
    <name type="scientific">Streptomyces bauhiniae</name>
    <dbReference type="NCBI Taxonomy" id="2340725"/>
    <lineage>
        <taxon>Bacteria</taxon>
        <taxon>Bacillati</taxon>
        <taxon>Actinomycetota</taxon>
        <taxon>Actinomycetes</taxon>
        <taxon>Kitasatosporales</taxon>
        <taxon>Streptomycetaceae</taxon>
        <taxon>Streptomyces</taxon>
    </lineage>
</organism>
<dbReference type="GeneID" id="95449887"/>
<keyword evidence="1" id="KW-1133">Transmembrane helix</keyword>
<comment type="caution">
    <text evidence="2">The sequence shown here is derived from an EMBL/GenBank/DDBJ whole genome shotgun (WGS) entry which is preliminary data.</text>
</comment>
<proteinExistence type="predicted"/>
<keyword evidence="3" id="KW-1185">Reference proteome</keyword>